<evidence type="ECO:0000259" key="6">
    <source>
        <dbReference type="PROSITE" id="PS51671"/>
    </source>
</evidence>
<feature type="compositionally biased region" description="Low complexity" evidence="3">
    <location>
        <begin position="397"/>
        <end position="410"/>
    </location>
</feature>
<dbReference type="GO" id="GO:0016832">
    <property type="term" value="F:aldehyde-lyase activity"/>
    <property type="evidence" value="ECO:0007669"/>
    <property type="project" value="InterPro"/>
</dbReference>
<feature type="domain" description="Chorismate mutase" evidence="4">
    <location>
        <begin position="1"/>
        <end position="92"/>
    </location>
</feature>
<dbReference type="PANTHER" id="PTHR43018:SF1">
    <property type="entry name" value="PROTEIN AROA(G)"/>
    <property type="match status" value="1"/>
</dbReference>
<dbReference type="RefSeq" id="WP_114338780.1">
    <property type="nucleotide sequence ID" value="NZ_QPID01000007.1"/>
</dbReference>
<proteinExistence type="predicted"/>
<dbReference type="InterPro" id="IPR006268">
    <property type="entry name" value="DAHP_syn_2"/>
</dbReference>
<protein>
    <recommendedName>
        <fullName evidence="1">chorismate mutase</fullName>
        <ecNumber evidence="1">5.4.99.5</ecNumber>
    </recommendedName>
</protein>
<feature type="domain" description="Prephenate dehydratase" evidence="5">
    <location>
        <begin position="106"/>
        <end position="286"/>
    </location>
</feature>
<dbReference type="GO" id="GO:0016740">
    <property type="term" value="F:transferase activity"/>
    <property type="evidence" value="ECO:0007669"/>
    <property type="project" value="UniProtKB-KW"/>
</dbReference>
<dbReference type="SUPFAM" id="SSF53850">
    <property type="entry name" value="Periplasmic binding protein-like II"/>
    <property type="match status" value="1"/>
</dbReference>
<dbReference type="InterPro" id="IPR006218">
    <property type="entry name" value="DAHP1/KDSA"/>
</dbReference>
<name>A0A368NGG7_9GAMM</name>
<dbReference type="PROSITE" id="PS51171">
    <property type="entry name" value="PREPHENATE_DEHYDR_3"/>
    <property type="match status" value="1"/>
</dbReference>
<dbReference type="GO" id="GO:0005737">
    <property type="term" value="C:cytoplasm"/>
    <property type="evidence" value="ECO:0007669"/>
    <property type="project" value="InterPro"/>
</dbReference>
<dbReference type="EC" id="5.4.99.5" evidence="1"/>
<evidence type="ECO:0000256" key="1">
    <source>
        <dbReference type="ARBA" id="ARBA00012404"/>
    </source>
</evidence>
<dbReference type="InterPro" id="IPR010952">
    <property type="entry name" value="CM_P_1"/>
</dbReference>
<dbReference type="OrthoDB" id="9802281at2"/>
<dbReference type="UniPathway" id="UPA00121">
    <property type="reaction ID" value="UER00345"/>
</dbReference>
<dbReference type="PROSITE" id="PS51671">
    <property type="entry name" value="ACT"/>
    <property type="match status" value="1"/>
</dbReference>
<dbReference type="PROSITE" id="PS51168">
    <property type="entry name" value="CHORISMATE_MUT_2"/>
    <property type="match status" value="1"/>
</dbReference>
<evidence type="ECO:0000259" key="5">
    <source>
        <dbReference type="PROSITE" id="PS51171"/>
    </source>
</evidence>
<dbReference type="Gene3D" id="1.20.59.10">
    <property type="entry name" value="Chorismate mutase"/>
    <property type="match status" value="1"/>
</dbReference>
<dbReference type="NCBIfam" id="TIGR01797">
    <property type="entry name" value="CM_P_1"/>
    <property type="match status" value="1"/>
</dbReference>
<dbReference type="SUPFAM" id="SSF51569">
    <property type="entry name" value="Aldolase"/>
    <property type="match status" value="1"/>
</dbReference>
<dbReference type="GO" id="GO:0004106">
    <property type="term" value="F:chorismate mutase activity"/>
    <property type="evidence" value="ECO:0007669"/>
    <property type="project" value="UniProtKB-EC"/>
</dbReference>
<dbReference type="SUPFAM" id="SSF48600">
    <property type="entry name" value="Chorismate mutase II"/>
    <property type="match status" value="1"/>
</dbReference>
<evidence type="ECO:0000259" key="4">
    <source>
        <dbReference type="PROSITE" id="PS51168"/>
    </source>
</evidence>
<dbReference type="CDD" id="cd13631">
    <property type="entry name" value="PBP2_Ct-PDT_like"/>
    <property type="match status" value="1"/>
</dbReference>
<comment type="caution">
    <text evidence="7">The sequence shown here is derived from an EMBL/GenBank/DDBJ whole genome shotgun (WGS) entry which is preliminary data.</text>
</comment>
<dbReference type="InterPro" id="IPR052899">
    <property type="entry name" value="Class-I_DAHP_synthase"/>
</dbReference>
<gene>
    <name evidence="7" type="primary">aroF</name>
    <name evidence="7" type="ORF">DU002_12785</name>
</gene>
<dbReference type="Proteomes" id="UP000252558">
    <property type="component" value="Unassembled WGS sequence"/>
</dbReference>
<reference evidence="7 8" key="1">
    <citation type="submission" date="2018-07" db="EMBL/GenBank/DDBJ databases">
        <title>Corallincola holothuriorum sp. nov., a new facultative anaerobe isolated from sea cucumber Apostichopus japonicus.</title>
        <authorList>
            <person name="Xia H."/>
        </authorList>
    </citation>
    <scope>NUCLEOTIDE SEQUENCE [LARGE SCALE GENOMIC DNA]</scope>
    <source>
        <strain evidence="7 8">C4</strain>
    </source>
</reference>
<feature type="domain" description="ACT" evidence="6">
    <location>
        <begin position="300"/>
        <end position="377"/>
    </location>
</feature>
<dbReference type="GO" id="GO:0004664">
    <property type="term" value="F:prephenate dehydratase activity"/>
    <property type="evidence" value="ECO:0007669"/>
    <property type="project" value="InterPro"/>
</dbReference>
<dbReference type="EMBL" id="QPID01000007">
    <property type="protein sequence ID" value="RCU49220.1"/>
    <property type="molecule type" value="Genomic_DNA"/>
</dbReference>
<evidence type="ECO:0000313" key="8">
    <source>
        <dbReference type="Proteomes" id="UP000252558"/>
    </source>
</evidence>
<dbReference type="Gene3D" id="3.40.190.10">
    <property type="entry name" value="Periplasmic binding protein-like II"/>
    <property type="match status" value="2"/>
</dbReference>
<dbReference type="CDD" id="cd04905">
    <property type="entry name" value="ACT_CM-PDT"/>
    <property type="match status" value="1"/>
</dbReference>
<dbReference type="Gene3D" id="3.30.70.260">
    <property type="match status" value="1"/>
</dbReference>
<dbReference type="AlphaFoldDB" id="A0A368NGG7"/>
<dbReference type="Pfam" id="PF01817">
    <property type="entry name" value="CM_2"/>
    <property type="match status" value="1"/>
</dbReference>
<dbReference type="InterPro" id="IPR045865">
    <property type="entry name" value="ACT-like_dom_sf"/>
</dbReference>
<dbReference type="SUPFAM" id="SSF55021">
    <property type="entry name" value="ACT-like"/>
    <property type="match status" value="1"/>
</dbReference>
<dbReference type="InterPro" id="IPR036979">
    <property type="entry name" value="CM_dom_sf"/>
</dbReference>
<accession>A0A368NGG7</accession>
<evidence type="ECO:0000313" key="7">
    <source>
        <dbReference type="EMBL" id="RCU49220.1"/>
    </source>
</evidence>
<dbReference type="Pfam" id="PF00800">
    <property type="entry name" value="PDT"/>
    <property type="match status" value="1"/>
</dbReference>
<dbReference type="Pfam" id="PF00793">
    <property type="entry name" value="DAHP_synth_1"/>
    <property type="match status" value="1"/>
</dbReference>
<dbReference type="NCBIfam" id="TIGR01361">
    <property type="entry name" value="DAHP_synth_Bsub"/>
    <property type="match status" value="1"/>
</dbReference>
<feature type="region of interest" description="Disordered" evidence="3">
    <location>
        <begin position="387"/>
        <end position="410"/>
    </location>
</feature>
<dbReference type="SMART" id="SM00830">
    <property type="entry name" value="CM_2"/>
    <property type="match status" value="1"/>
</dbReference>
<dbReference type="PANTHER" id="PTHR43018">
    <property type="entry name" value="PHOSPHO-2-DEHYDRO-3-DEOXYHEPTONATE ALDOLASE"/>
    <property type="match status" value="1"/>
</dbReference>
<dbReference type="InterPro" id="IPR001086">
    <property type="entry name" value="Preph_deHydtase"/>
</dbReference>
<dbReference type="GO" id="GO:0009094">
    <property type="term" value="P:L-phenylalanine biosynthetic process"/>
    <property type="evidence" value="ECO:0007669"/>
    <property type="project" value="UniProtKB-UniPathway"/>
</dbReference>
<dbReference type="InterPro" id="IPR036263">
    <property type="entry name" value="Chorismate_II_sf"/>
</dbReference>
<dbReference type="InterPro" id="IPR002912">
    <property type="entry name" value="ACT_dom"/>
</dbReference>
<keyword evidence="8" id="KW-1185">Reference proteome</keyword>
<evidence type="ECO:0000256" key="2">
    <source>
        <dbReference type="ARBA" id="ARBA00022679"/>
    </source>
</evidence>
<dbReference type="InterPro" id="IPR002701">
    <property type="entry name" value="CM_II_prokaryot"/>
</dbReference>
<dbReference type="InterPro" id="IPR013785">
    <property type="entry name" value="Aldolase_TIM"/>
</dbReference>
<keyword evidence="2 7" id="KW-0808">Transferase</keyword>
<organism evidence="7 8">
    <name type="scientific">Corallincola holothuriorum</name>
    <dbReference type="NCBI Taxonomy" id="2282215"/>
    <lineage>
        <taxon>Bacteria</taxon>
        <taxon>Pseudomonadati</taxon>
        <taxon>Pseudomonadota</taxon>
        <taxon>Gammaproteobacteria</taxon>
        <taxon>Alteromonadales</taxon>
        <taxon>Psychromonadaceae</taxon>
        <taxon>Corallincola</taxon>
    </lineage>
</organism>
<sequence>MDKPLSLDDIRKEITELDTTVLKLLSRRRELSLDVARSKIEATRPVRDQTREEALLVTLIKQGRELDLDAHYVTQIYHTIIEDSVLTQQAMLQQLANPENRKPVYRVAFLGDKGSYSYLAMRKYFSRTCDDLVERGCTSFSQIINEVESGTADYAMLPIENTSSGGITQVYDVLQHTTCSIVGEMTLPVEHCLLTAVPSSESQINTIYAHFQPAQQCSEYLDSLTGIKIESCDASSAAFLKVSELKDPHVAAIGSADGGELYGLTPIKTGLANQKENFSRFIVIARKPVQVAEQIPAKTTLIMSVEQKPGSLVEALLVMREHGLNMCKLESRPIQGNPWEELFYIDVEGNLQSSHMQSALEALTRITRYLKVLGCYPSEEVSPTHVPLDKLPLPNNTATSASKTESAAASAHSLVARNGHPDTEIRVRHTVIGSDQFITIAGPGIIESQEQLNACAQQAKECGAAILRGALYPPQINQDGNLPNEQQSLQYLREAGLRFDLPFITEVHHPEQVTETARQADLLQIGARNMQNIELLQEVGRTHRPIILKRGLMASLDELLQAAEVIMAQGNRQVILCERGIRTFEGASRQTLDLGAIPALKSMTHLPVIVDPTHAISHINQLAPLVYAAKAAGANGIILDIHPQPAAALSDGETLDFDGFAEIMSELRQR</sequence>
<evidence type="ECO:0000256" key="3">
    <source>
        <dbReference type="SAM" id="MobiDB-lite"/>
    </source>
</evidence>
<dbReference type="GO" id="GO:0046417">
    <property type="term" value="P:chorismate metabolic process"/>
    <property type="evidence" value="ECO:0007669"/>
    <property type="project" value="InterPro"/>
</dbReference>
<dbReference type="Gene3D" id="3.20.20.70">
    <property type="entry name" value="Aldolase class I"/>
    <property type="match status" value="1"/>
</dbReference>